<evidence type="ECO:0000313" key="3">
    <source>
        <dbReference type="EMBL" id="GAA4265698.1"/>
    </source>
</evidence>
<reference evidence="4" key="1">
    <citation type="journal article" date="2019" name="Int. J. Syst. Evol. Microbiol.">
        <title>The Global Catalogue of Microorganisms (GCM) 10K type strain sequencing project: providing services to taxonomists for standard genome sequencing and annotation.</title>
        <authorList>
            <consortium name="The Broad Institute Genomics Platform"/>
            <consortium name="The Broad Institute Genome Sequencing Center for Infectious Disease"/>
            <person name="Wu L."/>
            <person name="Ma J."/>
        </authorList>
    </citation>
    <scope>NUCLEOTIDE SEQUENCE [LARGE SCALE GENOMIC DNA]</scope>
    <source>
        <strain evidence="4">JCM 17442</strain>
    </source>
</reference>
<dbReference type="SUPFAM" id="SSF51351">
    <property type="entry name" value="Triosephosphate isomerase (TIM)"/>
    <property type="match status" value="1"/>
</dbReference>
<proteinExistence type="inferred from homology"/>
<keyword evidence="4" id="KW-1185">Reference proteome</keyword>
<evidence type="ECO:0000313" key="4">
    <source>
        <dbReference type="Proteomes" id="UP001501594"/>
    </source>
</evidence>
<gene>
    <name evidence="3" type="ORF">GCM10022256_13100</name>
</gene>
<name>A0ABP8E0H8_9MICO</name>
<sequence length="253" mass="26545">MTVVGVSLKMYFGHARTTAWCRAVRRIADEHEAVTDGRASLFVLPTFVSIPAALEILSPVVAVGAQDLATRDSGAYTGEVSGAELAELGCTLAEVGHAERKRLQGETPETVGAKTAAALRNGLTPLLCVGEPEQGSPDAAVRACVDQLEAALRPADEAGLGGAVTLAYEPEWAIGRREPAPPSFVRDVARGLREHLDSLPGRAGSRIVYGGSAGPGLLTELGSAVDGLFLGRFAHDPTALRSILDEVNKLWRT</sequence>
<keyword evidence="1 2" id="KW-0413">Isomerase</keyword>
<comment type="subcellular location">
    <subcellularLocation>
        <location evidence="2">Cytoplasm</location>
    </subcellularLocation>
</comment>
<dbReference type="PANTHER" id="PTHR21139:SF2">
    <property type="entry name" value="TRIOSEPHOSPHATE ISOMERASE"/>
    <property type="match status" value="1"/>
</dbReference>
<comment type="pathway">
    <text evidence="2">Carbohydrate biosynthesis; gluconeogenesis.</text>
</comment>
<accession>A0ABP8E0H8</accession>
<dbReference type="Gene3D" id="3.20.20.70">
    <property type="entry name" value="Aldolase class I"/>
    <property type="match status" value="1"/>
</dbReference>
<dbReference type="Proteomes" id="UP001501594">
    <property type="component" value="Unassembled WGS sequence"/>
</dbReference>
<keyword evidence="2" id="KW-0312">Gluconeogenesis</keyword>
<organism evidence="3 4">
    <name type="scientific">Frondihabitans peucedani</name>
    <dbReference type="NCBI Taxonomy" id="598626"/>
    <lineage>
        <taxon>Bacteria</taxon>
        <taxon>Bacillati</taxon>
        <taxon>Actinomycetota</taxon>
        <taxon>Actinomycetes</taxon>
        <taxon>Micrococcales</taxon>
        <taxon>Microbacteriaceae</taxon>
        <taxon>Frondihabitans</taxon>
    </lineage>
</organism>
<dbReference type="InterPro" id="IPR000652">
    <property type="entry name" value="Triosephosphate_isomerase"/>
</dbReference>
<dbReference type="InterPro" id="IPR035990">
    <property type="entry name" value="TIM_sf"/>
</dbReference>
<dbReference type="Pfam" id="PF00121">
    <property type="entry name" value="TIM"/>
    <property type="match status" value="1"/>
</dbReference>
<comment type="similarity">
    <text evidence="2">Belongs to the triosephosphate isomerase family.</text>
</comment>
<dbReference type="EC" id="5.3.1.1" evidence="2"/>
<comment type="subunit">
    <text evidence="2">Homodimer.</text>
</comment>
<keyword evidence="2" id="KW-0963">Cytoplasm</keyword>
<evidence type="ECO:0000256" key="1">
    <source>
        <dbReference type="ARBA" id="ARBA00023235"/>
    </source>
</evidence>
<comment type="pathway">
    <text evidence="2">Carbohydrate degradation; glycolysis; D-glyceraldehyde 3-phosphate from glycerone phosphate: step 1/1.</text>
</comment>
<dbReference type="PROSITE" id="PS51440">
    <property type="entry name" value="TIM_2"/>
    <property type="match status" value="1"/>
</dbReference>
<dbReference type="EMBL" id="BAABAU010000001">
    <property type="protein sequence ID" value="GAA4265698.1"/>
    <property type="molecule type" value="Genomic_DNA"/>
</dbReference>
<keyword evidence="2" id="KW-0324">Glycolysis</keyword>
<comment type="catalytic activity">
    <reaction evidence="2">
        <text>D-glyceraldehyde 3-phosphate = dihydroxyacetone phosphate</text>
        <dbReference type="Rhea" id="RHEA:18585"/>
        <dbReference type="ChEBI" id="CHEBI:57642"/>
        <dbReference type="ChEBI" id="CHEBI:59776"/>
        <dbReference type="EC" id="5.3.1.1"/>
    </reaction>
</comment>
<protein>
    <recommendedName>
        <fullName evidence="2">Triosephosphate isomerase</fullName>
        <ecNumber evidence="2">5.3.1.1</ecNumber>
    </recommendedName>
</protein>
<dbReference type="InterPro" id="IPR013785">
    <property type="entry name" value="Aldolase_TIM"/>
</dbReference>
<dbReference type="PANTHER" id="PTHR21139">
    <property type="entry name" value="TRIOSEPHOSPHATE ISOMERASE"/>
    <property type="match status" value="1"/>
</dbReference>
<comment type="caution">
    <text evidence="3">The sequence shown here is derived from an EMBL/GenBank/DDBJ whole genome shotgun (WGS) entry which is preliminary data.</text>
</comment>
<dbReference type="GO" id="GO:0016853">
    <property type="term" value="F:isomerase activity"/>
    <property type="evidence" value="ECO:0007669"/>
    <property type="project" value="UniProtKB-KW"/>
</dbReference>
<dbReference type="CDD" id="cd00311">
    <property type="entry name" value="TIM"/>
    <property type="match status" value="1"/>
</dbReference>
<evidence type="ECO:0000256" key="2">
    <source>
        <dbReference type="RuleBase" id="RU363013"/>
    </source>
</evidence>